<gene>
    <name evidence="1" type="ORF">UW63_C0087G0003</name>
</gene>
<comment type="caution">
    <text evidence="1">The sequence shown here is derived from an EMBL/GenBank/DDBJ whole genome shotgun (WGS) entry which is preliminary data.</text>
</comment>
<organism evidence="1 2">
    <name type="scientific">Candidatus Uhrbacteria bacterium GW2011_GWF2_44_350</name>
    <dbReference type="NCBI Taxonomy" id="1619000"/>
    <lineage>
        <taxon>Bacteria</taxon>
        <taxon>Candidatus Uhriibacteriota</taxon>
    </lineage>
</organism>
<dbReference type="Proteomes" id="UP000034154">
    <property type="component" value="Unassembled WGS sequence"/>
</dbReference>
<reference evidence="1 2" key="1">
    <citation type="journal article" date="2015" name="Nature">
        <title>rRNA introns, odd ribosomes, and small enigmatic genomes across a large radiation of phyla.</title>
        <authorList>
            <person name="Brown C.T."/>
            <person name="Hug L.A."/>
            <person name="Thomas B.C."/>
            <person name="Sharon I."/>
            <person name="Castelle C.J."/>
            <person name="Singh A."/>
            <person name="Wilkins M.J."/>
            <person name="Williams K.H."/>
            <person name="Banfield J.F."/>
        </authorList>
    </citation>
    <scope>NUCLEOTIDE SEQUENCE [LARGE SCALE GENOMIC DNA]</scope>
</reference>
<sequence length="32" mass="3620">MSEETAIQIIKEATSSKLFGLNELRKVREGKI</sequence>
<accession>A0A0G1J9U4</accession>
<name>A0A0G1J9U4_9BACT</name>
<dbReference type="EMBL" id="LCJB01000087">
    <property type="protein sequence ID" value="KKT68108.1"/>
    <property type="molecule type" value="Genomic_DNA"/>
</dbReference>
<evidence type="ECO:0000313" key="1">
    <source>
        <dbReference type="EMBL" id="KKT68108.1"/>
    </source>
</evidence>
<evidence type="ECO:0000313" key="2">
    <source>
        <dbReference type="Proteomes" id="UP000034154"/>
    </source>
</evidence>
<dbReference type="AlphaFoldDB" id="A0A0G1J9U4"/>
<protein>
    <submittedName>
        <fullName evidence="1">Uncharacterized protein</fullName>
    </submittedName>
</protein>
<proteinExistence type="predicted"/>